<organism evidence="1 2">
    <name type="scientific">Sporanaerobium hydrogeniformans</name>
    <dbReference type="NCBI Taxonomy" id="3072179"/>
    <lineage>
        <taxon>Bacteria</taxon>
        <taxon>Bacillati</taxon>
        <taxon>Bacillota</taxon>
        <taxon>Clostridia</taxon>
        <taxon>Lachnospirales</taxon>
        <taxon>Lachnospiraceae</taxon>
        <taxon>Sporanaerobium</taxon>
    </lineage>
</organism>
<keyword evidence="2" id="KW-1185">Reference proteome</keyword>
<proteinExistence type="predicted"/>
<name>A0AC61DB19_9FIRM</name>
<accession>A0AC61DB19</accession>
<comment type="caution">
    <text evidence="1">The sequence shown here is derived from an EMBL/GenBank/DDBJ whole genome shotgun (WGS) entry which is preliminary data.</text>
</comment>
<evidence type="ECO:0000313" key="1">
    <source>
        <dbReference type="EMBL" id="PHV69928.1"/>
    </source>
</evidence>
<evidence type="ECO:0000313" key="2">
    <source>
        <dbReference type="Proteomes" id="UP000224460"/>
    </source>
</evidence>
<dbReference type="Proteomes" id="UP000224460">
    <property type="component" value="Unassembled WGS sequence"/>
</dbReference>
<sequence length="282" mass="32535">MKKEEIYKQIKKWRRQAKEQNQGSIKGQEIVFSLKEQKIRVLVYKAKKNAPAYFNLHGGGFVMGQPEDDDLFCDRVNKELGIHVFNIDYPLAPENPFPKDKETVYEYIKYVIDHAQELGVDSKRLIIGGHSAGANIAAAICLMAKERKEFSFLFQLLDYPPLDLALAPEKKFWTEGAINPNIAKVFNTAYRKEEQAKQALCSPLFATDEQLKGLPDTLVMTCEYDSLREEGEAYAKRLMQMGVEVTGKRFLDRYHGFSMLDDEKGRQAMNYMIHYMKRKLVQ</sequence>
<dbReference type="EMBL" id="PEDL01000016">
    <property type="protein sequence ID" value="PHV69928.1"/>
    <property type="molecule type" value="Genomic_DNA"/>
</dbReference>
<gene>
    <name evidence="1" type="ORF">CS063_13170</name>
</gene>
<protein>
    <submittedName>
        <fullName evidence="1">Esterase</fullName>
    </submittedName>
</protein>
<reference evidence="1" key="1">
    <citation type="submission" date="2017-10" db="EMBL/GenBank/DDBJ databases">
        <title>Genome sequence of cellulolytic Lachnospiraceae bacterium XHS1971 isolated from hotspring sediment.</title>
        <authorList>
            <person name="Vasudevan G."/>
            <person name="Joshi A.J."/>
            <person name="Hivarkar S."/>
            <person name="Lanjekar V.B."/>
            <person name="Dhakephalkar P.K."/>
            <person name="Dagar S."/>
        </authorList>
    </citation>
    <scope>NUCLEOTIDE SEQUENCE</scope>
    <source>
        <strain evidence="1">XHS1971</strain>
    </source>
</reference>